<organism evidence="3 4">
    <name type="scientific">Stenotrophomonas maltophilia</name>
    <name type="common">Pseudomonas maltophilia</name>
    <name type="synonym">Xanthomonas maltophilia</name>
    <dbReference type="NCBI Taxonomy" id="40324"/>
    <lineage>
        <taxon>Bacteria</taxon>
        <taxon>Pseudomonadati</taxon>
        <taxon>Pseudomonadota</taxon>
        <taxon>Gammaproteobacteria</taxon>
        <taxon>Lysobacterales</taxon>
        <taxon>Lysobacteraceae</taxon>
        <taxon>Stenotrophomonas</taxon>
        <taxon>Stenotrophomonas maltophilia group</taxon>
    </lineage>
</organism>
<protein>
    <recommendedName>
        <fullName evidence="5">Transmembrane protein</fullName>
    </recommendedName>
</protein>
<feature type="transmembrane region" description="Helical" evidence="1">
    <location>
        <begin position="29"/>
        <end position="49"/>
    </location>
</feature>
<proteinExistence type="predicted"/>
<name>A0A0F5ZQD4_STEMA</name>
<dbReference type="AlphaFoldDB" id="A0A0F5ZQD4"/>
<evidence type="ECO:0000256" key="1">
    <source>
        <dbReference type="SAM" id="Phobius"/>
    </source>
</evidence>
<reference evidence="2" key="2">
    <citation type="submission" date="2023-08" db="EMBL/GenBank/DDBJ databases">
        <authorList>
            <consortium name="Clinical and Environmental Microbiology Branch: Whole genome sequencing antimicrobial resistance pathogens in the healthcare setting"/>
        </authorList>
    </citation>
    <scope>NUCLEOTIDE SEQUENCE</scope>
    <source>
        <strain evidence="2">2023CJ-00293</strain>
    </source>
</reference>
<evidence type="ECO:0000313" key="2">
    <source>
        <dbReference type="EMBL" id="EKZ1925363.1"/>
    </source>
</evidence>
<feature type="transmembrane region" description="Helical" evidence="1">
    <location>
        <begin position="61"/>
        <end position="81"/>
    </location>
</feature>
<reference evidence="3 4" key="1">
    <citation type="submission" date="2015-03" db="EMBL/GenBank/DDBJ databases">
        <title>Draft genome of Stenotrophomonas maltophila isolated from urine specimen.</title>
        <authorList>
            <person name="Murugan N."/>
            <person name="Malathi J."/>
            <person name="Umashankar V."/>
            <person name="Madhavan H."/>
        </authorList>
    </citation>
    <scope>NUCLEOTIDE SEQUENCE [LARGE SCALE GENOMIC DNA]</scope>
    <source>
        <strain evidence="3 4">JMNMN1</strain>
    </source>
</reference>
<evidence type="ECO:0000313" key="3">
    <source>
        <dbReference type="EMBL" id="KKD57542.1"/>
    </source>
</evidence>
<evidence type="ECO:0000313" key="4">
    <source>
        <dbReference type="Proteomes" id="UP000243478"/>
    </source>
</evidence>
<gene>
    <name evidence="2" type="ORF">REH87_000325</name>
    <name evidence="3" type="ORF">VM57_04705</name>
</gene>
<sequence>MTASGNPPPLPHQTLAQLQLTSHLQTLRVLFYALAGFHWVATVAFLGLSGWVAQSRGLEDAWMLTTVYASIAVLAAVLGFVQLHTARQLSHRTGLAWCQRAAWLGVLAGPLGMALAAYAWVFLSKPEMAALFDRGDHLSA</sequence>
<dbReference type="Proteomes" id="UP001225498">
    <property type="component" value="Unassembled WGS sequence"/>
</dbReference>
<keyword evidence="1" id="KW-0812">Transmembrane</keyword>
<comment type="caution">
    <text evidence="3">The sequence shown here is derived from an EMBL/GenBank/DDBJ whole genome shotgun (WGS) entry which is preliminary data.</text>
</comment>
<accession>A0A0F5ZQD4</accession>
<keyword evidence="1" id="KW-0472">Membrane</keyword>
<evidence type="ECO:0008006" key="5">
    <source>
        <dbReference type="Google" id="ProtNLM"/>
    </source>
</evidence>
<dbReference type="EMBL" id="JZRZ01000009">
    <property type="protein sequence ID" value="KKD57542.1"/>
    <property type="molecule type" value="Genomic_DNA"/>
</dbReference>
<keyword evidence="1" id="KW-1133">Transmembrane helix</keyword>
<dbReference type="Proteomes" id="UP000243478">
    <property type="component" value="Unassembled WGS sequence"/>
</dbReference>
<dbReference type="EMBL" id="ABLTIR010000004">
    <property type="protein sequence ID" value="EKZ1925363.1"/>
    <property type="molecule type" value="Genomic_DNA"/>
</dbReference>
<feature type="transmembrane region" description="Helical" evidence="1">
    <location>
        <begin position="101"/>
        <end position="123"/>
    </location>
</feature>
<dbReference type="PATRIC" id="fig|40324.63.peg.1772"/>
<dbReference type="RefSeq" id="WP_005408403.1">
    <property type="nucleotide sequence ID" value="NZ_CP040431.1"/>
</dbReference>